<name>A0ABR1K8V8_9AGAR</name>
<gene>
    <name evidence="2" type="ORF">VKT23_000750</name>
</gene>
<sequence length="129" mass="14551">MSISVQRFKQVYVEIPPSPLHTPPPVTDNTHVGPSSFLARTASHNNLKENTPFRHRHDSISQGNPHVSHTVPRKRKLSDMSTHPSSSSKKPKSEAPESQESSDLVYCHQCGKKREASSKSLFPLHFWLF</sequence>
<accession>A0ABR1K8V8</accession>
<protein>
    <submittedName>
        <fullName evidence="2">Uncharacterized protein</fullName>
    </submittedName>
</protein>
<evidence type="ECO:0000256" key="1">
    <source>
        <dbReference type="SAM" id="MobiDB-lite"/>
    </source>
</evidence>
<evidence type="ECO:0000313" key="2">
    <source>
        <dbReference type="EMBL" id="KAK7472637.1"/>
    </source>
</evidence>
<reference evidence="2 3" key="1">
    <citation type="submission" date="2024-01" db="EMBL/GenBank/DDBJ databases">
        <title>A draft genome for the cacao thread blight pathogen Marasmiellus scandens.</title>
        <authorList>
            <person name="Baruah I.K."/>
            <person name="Leung J."/>
            <person name="Bukari Y."/>
            <person name="Amoako-Attah I."/>
            <person name="Meinhardt L.W."/>
            <person name="Bailey B.A."/>
            <person name="Cohen S.P."/>
        </authorList>
    </citation>
    <scope>NUCLEOTIDE SEQUENCE [LARGE SCALE GENOMIC DNA]</scope>
    <source>
        <strain evidence="2 3">GH-19</strain>
    </source>
</reference>
<feature type="region of interest" description="Disordered" evidence="1">
    <location>
        <begin position="15"/>
        <end position="104"/>
    </location>
</feature>
<dbReference type="EMBL" id="JBANRG010000001">
    <property type="protein sequence ID" value="KAK7472637.1"/>
    <property type="molecule type" value="Genomic_DNA"/>
</dbReference>
<proteinExistence type="predicted"/>
<organism evidence="2 3">
    <name type="scientific">Marasmiellus scandens</name>
    <dbReference type="NCBI Taxonomy" id="2682957"/>
    <lineage>
        <taxon>Eukaryota</taxon>
        <taxon>Fungi</taxon>
        <taxon>Dikarya</taxon>
        <taxon>Basidiomycota</taxon>
        <taxon>Agaricomycotina</taxon>
        <taxon>Agaricomycetes</taxon>
        <taxon>Agaricomycetidae</taxon>
        <taxon>Agaricales</taxon>
        <taxon>Marasmiineae</taxon>
        <taxon>Omphalotaceae</taxon>
        <taxon>Marasmiellus</taxon>
    </lineage>
</organism>
<keyword evidence="3" id="KW-1185">Reference proteome</keyword>
<comment type="caution">
    <text evidence="2">The sequence shown here is derived from an EMBL/GenBank/DDBJ whole genome shotgun (WGS) entry which is preliminary data.</text>
</comment>
<feature type="compositionally biased region" description="Pro residues" evidence="1">
    <location>
        <begin position="16"/>
        <end position="26"/>
    </location>
</feature>
<dbReference type="Proteomes" id="UP001498398">
    <property type="component" value="Unassembled WGS sequence"/>
</dbReference>
<evidence type="ECO:0000313" key="3">
    <source>
        <dbReference type="Proteomes" id="UP001498398"/>
    </source>
</evidence>